<keyword evidence="1" id="KW-0521">NADP</keyword>
<dbReference type="GO" id="GO:0070402">
    <property type="term" value="F:NADPH binding"/>
    <property type="evidence" value="ECO:0007669"/>
    <property type="project" value="TreeGrafter"/>
</dbReference>
<dbReference type="InterPro" id="IPR013149">
    <property type="entry name" value="ADH-like_C"/>
</dbReference>
<comment type="caution">
    <text evidence="4">The sequence shown here is derived from an EMBL/GenBank/DDBJ whole genome shotgun (WGS) entry which is preliminary data.</text>
</comment>
<dbReference type="Gene3D" id="3.40.50.720">
    <property type="entry name" value="NAD(P)-binding Rossmann-like Domain"/>
    <property type="match status" value="1"/>
</dbReference>
<dbReference type="RefSeq" id="WP_121216776.1">
    <property type="nucleotide sequence ID" value="NZ_JBIUBA010000011.1"/>
</dbReference>
<dbReference type="Proteomes" id="UP000272729">
    <property type="component" value="Unassembled WGS sequence"/>
</dbReference>
<dbReference type="PANTHER" id="PTHR48106:SF18">
    <property type="entry name" value="QUINONE OXIDOREDUCTASE PIG3"/>
    <property type="match status" value="1"/>
</dbReference>
<protein>
    <submittedName>
        <fullName evidence="4">NADPH:quinone reductase-like Zn-dependent oxidoreductase</fullName>
    </submittedName>
</protein>
<dbReference type="OrthoDB" id="3813297at2"/>
<organism evidence="4 5">
    <name type="scientific">Saccharothrix variisporea</name>
    <dbReference type="NCBI Taxonomy" id="543527"/>
    <lineage>
        <taxon>Bacteria</taxon>
        <taxon>Bacillati</taxon>
        <taxon>Actinomycetota</taxon>
        <taxon>Actinomycetes</taxon>
        <taxon>Pseudonocardiales</taxon>
        <taxon>Pseudonocardiaceae</taxon>
        <taxon>Saccharothrix</taxon>
    </lineage>
</organism>
<dbReference type="InterPro" id="IPR036291">
    <property type="entry name" value="NAD(P)-bd_dom_sf"/>
</dbReference>
<feature type="domain" description="Enoyl reductase (ER)" evidence="3">
    <location>
        <begin position="10"/>
        <end position="304"/>
    </location>
</feature>
<evidence type="ECO:0000256" key="1">
    <source>
        <dbReference type="ARBA" id="ARBA00022857"/>
    </source>
</evidence>
<reference evidence="4 5" key="1">
    <citation type="submission" date="2018-10" db="EMBL/GenBank/DDBJ databases">
        <title>Sequencing the genomes of 1000 actinobacteria strains.</title>
        <authorList>
            <person name="Klenk H.-P."/>
        </authorList>
    </citation>
    <scope>NUCLEOTIDE SEQUENCE [LARGE SCALE GENOMIC DNA]</scope>
    <source>
        <strain evidence="4 5">DSM 43911</strain>
    </source>
</reference>
<proteinExistence type="predicted"/>
<dbReference type="CDD" id="cd08270">
    <property type="entry name" value="MDR4"/>
    <property type="match status" value="1"/>
</dbReference>
<evidence type="ECO:0000256" key="2">
    <source>
        <dbReference type="ARBA" id="ARBA00023002"/>
    </source>
</evidence>
<keyword evidence="2" id="KW-0560">Oxidoreductase</keyword>
<dbReference type="SMART" id="SM00829">
    <property type="entry name" value="PKS_ER"/>
    <property type="match status" value="1"/>
</dbReference>
<evidence type="ECO:0000313" key="5">
    <source>
        <dbReference type="Proteomes" id="UP000272729"/>
    </source>
</evidence>
<evidence type="ECO:0000313" key="4">
    <source>
        <dbReference type="EMBL" id="RKT66875.1"/>
    </source>
</evidence>
<dbReference type="InterPro" id="IPR011032">
    <property type="entry name" value="GroES-like_sf"/>
</dbReference>
<accession>A0A495X0U6</accession>
<gene>
    <name evidence="4" type="ORF">DFJ66_0039</name>
</gene>
<sequence>MRAVINTPDGDQPVEFTEVEQPEPAAHQAVVAVRAFSVNRGELALLAMRPRGWRPGQDVAGVVVEQAADGSGPQPGTRVVGMVDNAGWSESAAVDVSRLTELPDAVSMEQAAALPMAGLTALRTLRIGGSLLGRRVLVTGANGGVGRFHVQLAALSGAEVTAVTTKADQVEKELKALGATEVVPDVAEASGTFDLVEESVGGTALSAAVTKVAPKGTIVVLGASSGEKAAINVYDFFGHEGAKLVNYMSYAATDPTDADLRVLVDLVAAGKLVAEPGHVADWSGLAETVTRMRERALPGGKVVLTVG</sequence>
<dbReference type="PANTHER" id="PTHR48106">
    <property type="entry name" value="QUINONE OXIDOREDUCTASE PIG3-RELATED"/>
    <property type="match status" value="1"/>
</dbReference>
<dbReference type="Gene3D" id="3.90.180.10">
    <property type="entry name" value="Medium-chain alcohol dehydrogenases, catalytic domain"/>
    <property type="match status" value="1"/>
</dbReference>
<keyword evidence="5" id="KW-1185">Reference proteome</keyword>
<dbReference type="SUPFAM" id="SSF50129">
    <property type="entry name" value="GroES-like"/>
    <property type="match status" value="1"/>
</dbReference>
<dbReference type="EMBL" id="RBXR01000001">
    <property type="protein sequence ID" value="RKT66875.1"/>
    <property type="molecule type" value="Genomic_DNA"/>
</dbReference>
<dbReference type="AlphaFoldDB" id="A0A495X0U6"/>
<name>A0A495X0U6_9PSEU</name>
<dbReference type="InterPro" id="IPR020843">
    <property type="entry name" value="ER"/>
</dbReference>
<evidence type="ECO:0000259" key="3">
    <source>
        <dbReference type="SMART" id="SM00829"/>
    </source>
</evidence>
<dbReference type="GO" id="GO:0016651">
    <property type="term" value="F:oxidoreductase activity, acting on NAD(P)H"/>
    <property type="evidence" value="ECO:0007669"/>
    <property type="project" value="TreeGrafter"/>
</dbReference>
<dbReference type="SUPFAM" id="SSF51735">
    <property type="entry name" value="NAD(P)-binding Rossmann-fold domains"/>
    <property type="match status" value="1"/>
</dbReference>
<dbReference type="Pfam" id="PF00107">
    <property type="entry name" value="ADH_zinc_N"/>
    <property type="match status" value="1"/>
</dbReference>